<sequence>MATVLEALLEGVPESDRPRVRRGLKTVLAGLARTAAWRAPELVDAVHVDSMIAELDRRLSAQLDLILHHPNVQALEAAWRGLRFVVEHVREGDNTFIELVSVTKQELADDFADAPEIPQSGLYRLVYSSAYATFGGKPYGLICADYDFGPGAEDLGLLRQCAAVAAMAHSPFIANAAAGFFGLECLDQMPRVRDLRAILGGPRYRLWHSFRDTEDARYVGLCLPRFLLRVPYRVDGDPFMPLRYRERVEDDHEHYLWGRASFAFAVRAIDSFARTRWCVYIIGSRAGGMIEGLTQIGFPSMPGLAPRCPFECLITSRIEHMLSEEGFIALVYDRASGGAMIHSASSTQRPRKYADTEEGRAAQASERLGAQLPYMFLVCRLSHYIKRVQSERLGQWDSRQTLQKELTDWLRGFVSDVENPHWETRARKPLRKASIKVESVEGQTGWYRCQLLLQPHLTHNSASFTLSLLGRLEKSTGSRE</sequence>
<name>A0A1I2DX25_9BACT</name>
<dbReference type="STRING" id="54.SAMN02745121_05778"/>
<gene>
    <name evidence="3" type="ORF">SAMN02745121_05778</name>
</gene>
<dbReference type="PANTHER" id="PTHR35565">
    <property type="entry name" value="CYTOPLASMIC PROTEIN-RELATED"/>
    <property type="match status" value="1"/>
</dbReference>
<feature type="domain" description="TssC1 C-terminal" evidence="2">
    <location>
        <begin position="362"/>
        <end position="472"/>
    </location>
</feature>
<organism evidence="3 4">
    <name type="scientific">Nannocystis exedens</name>
    <dbReference type="NCBI Taxonomy" id="54"/>
    <lineage>
        <taxon>Bacteria</taxon>
        <taxon>Pseudomonadati</taxon>
        <taxon>Myxococcota</taxon>
        <taxon>Polyangia</taxon>
        <taxon>Nannocystales</taxon>
        <taxon>Nannocystaceae</taxon>
        <taxon>Nannocystis</taxon>
    </lineage>
</organism>
<dbReference type="EMBL" id="FOMX01000021">
    <property type="protein sequence ID" value="SFE85222.1"/>
    <property type="molecule type" value="Genomic_DNA"/>
</dbReference>
<dbReference type="NCBIfam" id="TIGR03355">
    <property type="entry name" value="VI_chp_2"/>
    <property type="match status" value="1"/>
</dbReference>
<reference evidence="4" key="1">
    <citation type="submission" date="2016-10" db="EMBL/GenBank/DDBJ databases">
        <authorList>
            <person name="Varghese N."/>
            <person name="Submissions S."/>
        </authorList>
    </citation>
    <scope>NUCLEOTIDE SEQUENCE [LARGE SCALE GENOMIC DNA]</scope>
    <source>
        <strain evidence="4">ATCC 25963</strain>
    </source>
</reference>
<protein>
    <submittedName>
        <fullName evidence="3">Type VI secretion system protein ImpC</fullName>
    </submittedName>
</protein>
<keyword evidence="4" id="KW-1185">Reference proteome</keyword>
<evidence type="ECO:0000313" key="4">
    <source>
        <dbReference type="Proteomes" id="UP000199400"/>
    </source>
</evidence>
<evidence type="ECO:0000313" key="3">
    <source>
        <dbReference type="EMBL" id="SFE85222.1"/>
    </source>
</evidence>
<dbReference type="Pfam" id="PF18945">
    <property type="entry name" value="VipB_2"/>
    <property type="match status" value="1"/>
</dbReference>
<dbReference type="InterPro" id="IPR010269">
    <property type="entry name" value="T6SS_TssC-like"/>
</dbReference>
<dbReference type="InterPro" id="IPR044032">
    <property type="entry name" value="TssC1_C"/>
</dbReference>
<dbReference type="InterPro" id="IPR044031">
    <property type="entry name" value="TssC1_N"/>
</dbReference>
<feature type="domain" description="TssC1 N-terminal" evidence="1">
    <location>
        <begin position="49"/>
        <end position="348"/>
    </location>
</feature>
<dbReference type="AlphaFoldDB" id="A0A1I2DX25"/>
<dbReference type="Pfam" id="PF05943">
    <property type="entry name" value="VipB"/>
    <property type="match status" value="1"/>
</dbReference>
<evidence type="ECO:0000259" key="2">
    <source>
        <dbReference type="Pfam" id="PF18945"/>
    </source>
</evidence>
<dbReference type="PANTHER" id="PTHR35565:SF1">
    <property type="entry name" value="TYPE VI SECRETION SYSTEM CONTRACTILE SHEATH LARGE SUBUNIT"/>
    <property type="match status" value="1"/>
</dbReference>
<accession>A0A1I2DX25</accession>
<evidence type="ECO:0000259" key="1">
    <source>
        <dbReference type="Pfam" id="PF05943"/>
    </source>
</evidence>
<dbReference type="Proteomes" id="UP000199400">
    <property type="component" value="Unassembled WGS sequence"/>
</dbReference>
<proteinExistence type="predicted"/>